<sequence length="357" mass="37013">MTPTRWLTRDELGKAARGATGLLQVAPDASSAWPLDAADHAAALGLTARALAAAGVGDRDRVVVALGEPAGALWAAAGAEAAAASASVGPRGRMRLHHALKSLGATTLVITPTGAMDFLSRLHLEFLLDPLDLGLRHLVLVGEIASRRTLSHLAGEFEAGVTEVYANPYSGGALAWRDSDTAPLTPLAGGLLGLASLDKDSPFEGSGGLAELVLTPSAHSALGDAVIRTGQVAQVGDAAEIPAPSHTVGDHVLIRGVWLSLPRIEKALAKIDGVSHWDLAIARQGTLDSATLRVSFNRQSLIGNPMWRSRIEQSMSALTPIKLGVEVSGEVAETARPGTVSDARGHHLGRDRTAIAH</sequence>
<dbReference type="Proteomes" id="UP001500888">
    <property type="component" value="Unassembled WGS sequence"/>
</dbReference>
<reference evidence="3" key="1">
    <citation type="journal article" date="2019" name="Int. J. Syst. Evol. Microbiol.">
        <title>The Global Catalogue of Microorganisms (GCM) 10K type strain sequencing project: providing services to taxonomists for standard genome sequencing and annotation.</title>
        <authorList>
            <consortium name="The Broad Institute Genomics Platform"/>
            <consortium name="The Broad Institute Genome Sequencing Center for Infectious Disease"/>
            <person name="Wu L."/>
            <person name="Ma J."/>
        </authorList>
    </citation>
    <scope>NUCLEOTIDE SEQUENCE [LARGE SCALE GENOMIC DNA]</scope>
    <source>
        <strain evidence="3">JCM 16908</strain>
    </source>
</reference>
<proteinExistence type="predicted"/>
<name>A0ABP7I641_9ACTN</name>
<dbReference type="EMBL" id="BAAAZR010000008">
    <property type="protein sequence ID" value="GAA3811128.1"/>
    <property type="molecule type" value="Genomic_DNA"/>
</dbReference>
<organism evidence="2 3">
    <name type="scientific">Sphaerisporangium flaviroseum</name>
    <dbReference type="NCBI Taxonomy" id="509199"/>
    <lineage>
        <taxon>Bacteria</taxon>
        <taxon>Bacillati</taxon>
        <taxon>Actinomycetota</taxon>
        <taxon>Actinomycetes</taxon>
        <taxon>Streptosporangiales</taxon>
        <taxon>Streptosporangiaceae</taxon>
        <taxon>Sphaerisporangium</taxon>
    </lineage>
</organism>
<dbReference type="RefSeq" id="WP_344940359.1">
    <property type="nucleotide sequence ID" value="NZ_BAAAZR010000008.1"/>
</dbReference>
<comment type="caution">
    <text evidence="2">The sequence shown here is derived from an EMBL/GenBank/DDBJ whole genome shotgun (WGS) entry which is preliminary data.</text>
</comment>
<evidence type="ECO:0000313" key="3">
    <source>
        <dbReference type="Proteomes" id="UP001500888"/>
    </source>
</evidence>
<evidence type="ECO:0000313" key="2">
    <source>
        <dbReference type="EMBL" id="GAA3811128.1"/>
    </source>
</evidence>
<dbReference type="SUPFAM" id="SSF56801">
    <property type="entry name" value="Acetyl-CoA synthetase-like"/>
    <property type="match status" value="1"/>
</dbReference>
<gene>
    <name evidence="2" type="ORF">GCM10022226_34490</name>
</gene>
<protein>
    <recommendedName>
        <fullName evidence="4">Phenylacetate-CoA ligase</fullName>
    </recommendedName>
</protein>
<evidence type="ECO:0000256" key="1">
    <source>
        <dbReference type="SAM" id="MobiDB-lite"/>
    </source>
</evidence>
<keyword evidence="3" id="KW-1185">Reference proteome</keyword>
<evidence type="ECO:0008006" key="4">
    <source>
        <dbReference type="Google" id="ProtNLM"/>
    </source>
</evidence>
<feature type="compositionally biased region" description="Basic and acidic residues" evidence="1">
    <location>
        <begin position="343"/>
        <end position="357"/>
    </location>
</feature>
<feature type="region of interest" description="Disordered" evidence="1">
    <location>
        <begin position="334"/>
        <end position="357"/>
    </location>
</feature>
<dbReference type="Gene3D" id="3.40.50.12780">
    <property type="entry name" value="N-terminal domain of ligase-like"/>
    <property type="match status" value="1"/>
</dbReference>
<dbReference type="InterPro" id="IPR042099">
    <property type="entry name" value="ANL_N_sf"/>
</dbReference>
<accession>A0ABP7I641</accession>